<dbReference type="PANTHER" id="PTHR43814:SF1">
    <property type="entry name" value="ARGININOSUCCINATE LYASE"/>
    <property type="match status" value="1"/>
</dbReference>
<dbReference type="HAMAP" id="MF_00006">
    <property type="entry name" value="Arg_succ_lyase"/>
    <property type="match status" value="1"/>
</dbReference>
<dbReference type="InterPro" id="IPR024083">
    <property type="entry name" value="Fumarase/histidase_N"/>
</dbReference>
<accession>A0A3B1DVT6</accession>
<dbReference type="PRINTS" id="PR00145">
    <property type="entry name" value="ARGSUCLYASE"/>
</dbReference>
<feature type="domain" description="Fumarate lyase N-terminal" evidence="5">
    <location>
        <begin position="7"/>
        <end position="301"/>
    </location>
</feature>
<dbReference type="GO" id="GO:0042450">
    <property type="term" value="P:L-arginine biosynthetic process via ornithine"/>
    <property type="evidence" value="ECO:0007669"/>
    <property type="project" value="InterPro"/>
</dbReference>
<reference evidence="7" key="1">
    <citation type="submission" date="2018-06" db="EMBL/GenBank/DDBJ databases">
        <authorList>
            <person name="Zhirakovskaya E."/>
        </authorList>
    </citation>
    <scope>NUCLEOTIDE SEQUENCE</scope>
</reference>
<evidence type="ECO:0000259" key="6">
    <source>
        <dbReference type="Pfam" id="PF14698"/>
    </source>
</evidence>
<dbReference type="Pfam" id="PF00206">
    <property type="entry name" value="Lyase_1"/>
    <property type="match status" value="1"/>
</dbReference>
<dbReference type="EMBL" id="UOGI01000154">
    <property type="protein sequence ID" value="VAX32847.1"/>
    <property type="molecule type" value="Genomic_DNA"/>
</dbReference>
<dbReference type="GO" id="GO:0005829">
    <property type="term" value="C:cytosol"/>
    <property type="evidence" value="ECO:0007669"/>
    <property type="project" value="TreeGrafter"/>
</dbReference>
<dbReference type="InterPro" id="IPR020557">
    <property type="entry name" value="Fumarate_lyase_CS"/>
</dbReference>
<evidence type="ECO:0000313" key="7">
    <source>
        <dbReference type="EMBL" id="VAX32847.1"/>
    </source>
</evidence>
<dbReference type="PROSITE" id="PS00163">
    <property type="entry name" value="FUMARATE_LYASES"/>
    <property type="match status" value="1"/>
</dbReference>
<comment type="pathway">
    <text evidence="2">Amino-acid biosynthesis; L-arginine biosynthesis.</text>
</comment>
<dbReference type="SUPFAM" id="SSF48557">
    <property type="entry name" value="L-aspartase-like"/>
    <property type="match status" value="1"/>
</dbReference>
<organism evidence="7">
    <name type="scientific">hydrothermal vent metagenome</name>
    <dbReference type="NCBI Taxonomy" id="652676"/>
    <lineage>
        <taxon>unclassified sequences</taxon>
        <taxon>metagenomes</taxon>
        <taxon>ecological metagenomes</taxon>
    </lineage>
</organism>
<gene>
    <name evidence="7" type="ORF">MNBD_NITROSPIRAE03-1626</name>
</gene>
<dbReference type="FunFam" id="1.20.200.10:FF:000006">
    <property type="entry name" value="Argininosuccinate lyase"/>
    <property type="match status" value="1"/>
</dbReference>
<evidence type="ECO:0000259" key="5">
    <source>
        <dbReference type="Pfam" id="PF00206"/>
    </source>
</evidence>
<keyword evidence="3" id="KW-0963">Cytoplasm</keyword>
<evidence type="ECO:0000256" key="1">
    <source>
        <dbReference type="ARBA" id="ARBA00004496"/>
    </source>
</evidence>
<dbReference type="PRINTS" id="PR00149">
    <property type="entry name" value="FUMRATELYASE"/>
</dbReference>
<dbReference type="InterPro" id="IPR008948">
    <property type="entry name" value="L-Aspartase-like"/>
</dbReference>
<dbReference type="FunFam" id="1.10.275.10:FF:000002">
    <property type="entry name" value="Argininosuccinate lyase"/>
    <property type="match status" value="1"/>
</dbReference>
<feature type="domain" description="Argininosuccinate lyase C-terminal" evidence="6">
    <location>
        <begin position="364"/>
        <end position="432"/>
    </location>
</feature>
<dbReference type="AlphaFoldDB" id="A0A3B1DVT6"/>
<evidence type="ECO:0000256" key="2">
    <source>
        <dbReference type="ARBA" id="ARBA00004730"/>
    </source>
</evidence>
<dbReference type="InterPro" id="IPR029419">
    <property type="entry name" value="Arg_succ_lyase_C"/>
</dbReference>
<proteinExistence type="inferred from homology"/>
<evidence type="ECO:0000256" key="4">
    <source>
        <dbReference type="ARBA" id="ARBA00023239"/>
    </source>
</evidence>
<dbReference type="FunFam" id="1.10.40.30:FF:000001">
    <property type="entry name" value="Argininosuccinate lyase"/>
    <property type="match status" value="1"/>
</dbReference>
<dbReference type="CDD" id="cd01359">
    <property type="entry name" value="Argininosuccinate_lyase"/>
    <property type="match status" value="1"/>
</dbReference>
<sequence length="456" mass="51272">MKKLWAGRFKEKTAGSVEAFTESISFDWRLWPYDIQGSIAHARMLVRQGIISGDDADRIITGLQEIASEIEAGKFRFRQDLEDIHMNIEAALIKKIGPSGGKLHTARSRNDQVALDLRLYLRAEVEGFIKTIKKLQRVLLSLAQRHADTIMPGYTHLQRAQPVTLGHHLLAYVEMFQRDRERLQDALKRINTLPLGACALAGTTLPIDRAYVARLLKFKRIADNSMDAVSDRDFALEFLSIGAILMLHLSRMAEELVLWSTEEFSFIELPDAFTTGSSIMPQKKNPDVAELIRGKVGRVYGALIGLLTTMKALPLAYNRDMQEDKLPVFDTVDTLNSVIDILTEMLPKIKFDKKRMHETAAGGYSLATDLAEYLVGKGLPFRDAHEVTGRIVGYAIERGSELHDLTLDEFKGFSPLIGADIFELLTIENAVKRRKSRGGTSPDEVRRQIARLRKAL</sequence>
<name>A0A3B1DVT6_9ZZZZ</name>
<dbReference type="Gene3D" id="1.10.275.10">
    <property type="entry name" value="Fumarase/aspartase (N-terminal domain)"/>
    <property type="match status" value="1"/>
</dbReference>
<dbReference type="InterPro" id="IPR009049">
    <property type="entry name" value="Argininosuccinate_lyase"/>
</dbReference>
<dbReference type="NCBIfam" id="TIGR00838">
    <property type="entry name" value="argH"/>
    <property type="match status" value="1"/>
</dbReference>
<dbReference type="GO" id="GO:0004056">
    <property type="term" value="F:argininosuccinate lyase activity"/>
    <property type="evidence" value="ECO:0007669"/>
    <property type="project" value="UniProtKB-EC"/>
</dbReference>
<comment type="subcellular location">
    <subcellularLocation>
        <location evidence="1">Cytoplasm</location>
    </subcellularLocation>
</comment>
<protein>
    <submittedName>
        <fullName evidence="7">Argininosuccinate lyase</fullName>
        <ecNumber evidence="7">4.3.2.1</ecNumber>
    </submittedName>
</protein>
<dbReference type="Gene3D" id="1.20.200.10">
    <property type="entry name" value="Fumarase/aspartase (Central domain)"/>
    <property type="match status" value="1"/>
</dbReference>
<dbReference type="InterPro" id="IPR000362">
    <property type="entry name" value="Fumarate_lyase_fam"/>
</dbReference>
<dbReference type="InterPro" id="IPR022761">
    <property type="entry name" value="Fumarate_lyase_N"/>
</dbReference>
<evidence type="ECO:0000256" key="3">
    <source>
        <dbReference type="ARBA" id="ARBA00022490"/>
    </source>
</evidence>
<dbReference type="EC" id="4.3.2.1" evidence="7"/>
<dbReference type="Pfam" id="PF14698">
    <property type="entry name" value="ASL_C2"/>
    <property type="match status" value="1"/>
</dbReference>
<dbReference type="Gene3D" id="1.10.40.30">
    <property type="entry name" value="Fumarase/aspartase (C-terminal domain)"/>
    <property type="match status" value="1"/>
</dbReference>
<dbReference type="PANTHER" id="PTHR43814">
    <property type="entry name" value="ARGININOSUCCINATE LYASE"/>
    <property type="match status" value="1"/>
</dbReference>
<keyword evidence="4 7" id="KW-0456">Lyase</keyword>